<feature type="compositionally biased region" description="Acidic residues" evidence="1">
    <location>
        <begin position="406"/>
        <end position="423"/>
    </location>
</feature>
<dbReference type="KEGG" id="mbe:MBM_04908"/>
<evidence type="ECO:0000313" key="2">
    <source>
        <dbReference type="EMBL" id="EKD17331.1"/>
    </source>
</evidence>
<dbReference type="HOGENOM" id="CLU_372168_0_0_1"/>
<protein>
    <recommendedName>
        <fullName evidence="4">CUE domain-containing protein</fullName>
    </recommendedName>
</protein>
<organism evidence="2 3">
    <name type="scientific">Marssonina brunnea f. sp. multigermtubi (strain MB_m1)</name>
    <name type="common">Marssonina leaf spot fungus</name>
    <dbReference type="NCBI Taxonomy" id="1072389"/>
    <lineage>
        <taxon>Eukaryota</taxon>
        <taxon>Fungi</taxon>
        <taxon>Dikarya</taxon>
        <taxon>Ascomycota</taxon>
        <taxon>Pezizomycotina</taxon>
        <taxon>Leotiomycetes</taxon>
        <taxon>Helotiales</taxon>
        <taxon>Drepanopezizaceae</taxon>
        <taxon>Drepanopeziza</taxon>
    </lineage>
</organism>
<feature type="region of interest" description="Disordered" evidence="1">
    <location>
        <begin position="330"/>
        <end position="351"/>
    </location>
</feature>
<keyword evidence="3" id="KW-1185">Reference proteome</keyword>
<feature type="region of interest" description="Disordered" evidence="1">
    <location>
        <begin position="132"/>
        <end position="268"/>
    </location>
</feature>
<evidence type="ECO:0000313" key="3">
    <source>
        <dbReference type="Proteomes" id="UP000006753"/>
    </source>
</evidence>
<evidence type="ECO:0000256" key="1">
    <source>
        <dbReference type="SAM" id="MobiDB-lite"/>
    </source>
</evidence>
<evidence type="ECO:0008006" key="4">
    <source>
        <dbReference type="Google" id="ProtNLM"/>
    </source>
</evidence>
<dbReference type="EMBL" id="JH921437">
    <property type="protein sequence ID" value="EKD17331.1"/>
    <property type="molecule type" value="Genomic_DNA"/>
</dbReference>
<feature type="compositionally biased region" description="Polar residues" evidence="1">
    <location>
        <begin position="199"/>
        <end position="209"/>
    </location>
</feature>
<feature type="compositionally biased region" description="Low complexity" evidence="1">
    <location>
        <begin position="186"/>
        <end position="195"/>
    </location>
</feature>
<feature type="compositionally biased region" description="Low complexity" evidence="1">
    <location>
        <begin position="167"/>
        <end position="177"/>
    </location>
</feature>
<dbReference type="GeneID" id="18760843"/>
<accession>K1WWA6</accession>
<dbReference type="Proteomes" id="UP000006753">
    <property type="component" value="Unassembled WGS sequence"/>
</dbReference>
<dbReference type="InParanoid" id="K1WWA6"/>
<feature type="region of interest" description="Disordered" evidence="1">
    <location>
        <begin position="650"/>
        <end position="672"/>
    </location>
</feature>
<feature type="region of interest" description="Disordered" evidence="1">
    <location>
        <begin position="395"/>
        <end position="487"/>
    </location>
</feature>
<reference evidence="2 3" key="1">
    <citation type="journal article" date="2012" name="BMC Genomics">
        <title>Sequencing the genome of Marssonina brunnea reveals fungus-poplar co-evolution.</title>
        <authorList>
            <person name="Zhu S."/>
            <person name="Cao Y.-Z."/>
            <person name="Jiang C."/>
            <person name="Tan B.-Y."/>
            <person name="Wang Z."/>
            <person name="Feng S."/>
            <person name="Zhang L."/>
            <person name="Su X.-H."/>
            <person name="Brejova B."/>
            <person name="Vinar T."/>
            <person name="Xu M."/>
            <person name="Wang M.-X."/>
            <person name="Zhang S.-G."/>
            <person name="Huang M.-R."/>
            <person name="Wu R."/>
            <person name="Zhou Y."/>
        </authorList>
    </citation>
    <scope>NUCLEOTIDE SEQUENCE [LARGE SCALE GENOMIC DNA]</scope>
    <source>
        <strain evidence="2 3">MB_m1</strain>
    </source>
</reference>
<feature type="compositionally biased region" description="Basic residues" evidence="1">
    <location>
        <begin position="428"/>
        <end position="452"/>
    </location>
</feature>
<feature type="compositionally biased region" description="Acidic residues" evidence="1">
    <location>
        <begin position="653"/>
        <end position="670"/>
    </location>
</feature>
<feature type="compositionally biased region" description="Acidic residues" evidence="1">
    <location>
        <begin position="474"/>
        <end position="486"/>
    </location>
</feature>
<dbReference type="RefSeq" id="XP_007292797.1">
    <property type="nucleotide sequence ID" value="XM_007292735.1"/>
</dbReference>
<gene>
    <name evidence="2" type="ORF">MBM_04908</name>
</gene>
<proteinExistence type="predicted"/>
<dbReference type="OrthoDB" id="636773at2759"/>
<dbReference type="AlphaFoldDB" id="K1WWA6"/>
<feature type="compositionally biased region" description="Basic and acidic residues" evidence="1">
    <location>
        <begin position="227"/>
        <end position="257"/>
    </location>
</feature>
<sequence>MSPPFGGRRYSPVKDMSKDQMDKAVAELRAICNSPEDEIREAIHATDGDLDAAGMRLYGEPIEQHASASEEAAARRSVAVDQKAADEEFLGTITEEAQRSDVRKLLEIFPNRKPSQIQQALRRRNYEFTEAAEDLADLSPSSSPEPPCSRPRLKVRFTNRAGSHGAPPSSSSPSSSSGVPRLSNHESPSSESDSPIFTPRTTASVSPKTGSAVLPLRYADWGFGELGRPKTPEKKRADDEMAHDGDSSTPKTKREGRAPAVSRPSKWDHYIILDSDDADDVDMDSLLDRPVKKESSPATSHESGREIDVDALLAGVTAADGHNAMMIESDQNPSNNLFSKEPAPEGEGLLGSISWDDKVEHLMTVCPAAGRSMCAVELQLADGNVEEAFRELEGEFGVGGAMREESADEDDESEEGDDEDEVESSVARGKRPASLKRRARPSKHSRPQKRRHRAEEEAAAAAALEESRKIKSTEEEEGDDDDEAEGLEPASQWVQSTIHADDGVTIILDTGSHACKIPRKILRKLPELKGIESIDDGSLKVPHVSQHTFDLALQWAVCKNGRLEKAQRKDKAAEVGAYVDLAVFASRVGLGLGSSQSPLLARLRAVLTSDRDALLGTHIRQAYTRLGEGHRVRQLLLQASVKAYAQFKHQDPADDDDDDDDGDDSEDVSAEEALALNPAQRASYLKERFRFGAEMRSIKAYRYDLMEEFQRVWWRRTSHQVRYRRTAHWCTRTELTDPLSDEQFFIS</sequence>
<name>K1WWA6_MARBU</name>